<protein>
    <recommendedName>
        <fullName evidence="4">Lipoprotein</fullName>
    </recommendedName>
</protein>
<dbReference type="EMBL" id="AP014936">
    <property type="protein sequence ID" value="BAU47307.1"/>
    <property type="molecule type" value="Genomic_DNA"/>
</dbReference>
<dbReference type="RefSeq" id="WP_096458919.1">
    <property type="nucleotide sequence ID" value="NZ_AP014936.1"/>
</dbReference>
<reference evidence="2 3" key="1">
    <citation type="submission" date="2015-08" db="EMBL/GenBank/DDBJ databases">
        <title>Complete genome sequence of Sulfurifustis variabilis.</title>
        <authorList>
            <person name="Miura A."/>
            <person name="Kojima H."/>
            <person name="Fukui M."/>
        </authorList>
    </citation>
    <scope>NUCLEOTIDE SEQUENCE [LARGE SCALE GENOMIC DNA]</scope>
    <source>
        <strain evidence="3">skN76</strain>
    </source>
</reference>
<dbReference type="OrthoDB" id="8560170at2"/>
<name>A0A1B4VD36_9GAMM</name>
<sequence>MTRFLSTAFLAACALAACTHAAGPEKGTALYFVEEEEGTEAGGTRMLITREYLRIDDGVDAGDFLLYQRADKTIYSVNAADGLVLVIGHQPVKSAATGLTHDVQRRNGEPIPDVAGRKVVHYRLLTNGQLCYDLYAAEGLLPDAVAALAEYRESLAGEQAVALASTPKEMQSPCDLANNVYLPARHLAHGFPIRLTETTRNPVRTRTTELVDYKTGLAIDPELFRVPQGYRRLTIQELRAR</sequence>
<dbReference type="KEGG" id="sva:SVA_0728"/>
<keyword evidence="3" id="KW-1185">Reference proteome</keyword>
<keyword evidence="1" id="KW-0732">Signal</keyword>
<evidence type="ECO:0008006" key="4">
    <source>
        <dbReference type="Google" id="ProtNLM"/>
    </source>
</evidence>
<evidence type="ECO:0000313" key="3">
    <source>
        <dbReference type="Proteomes" id="UP000218899"/>
    </source>
</evidence>
<gene>
    <name evidence="2" type="ORF">SVA_0728</name>
</gene>
<dbReference type="AlphaFoldDB" id="A0A1B4VD36"/>
<dbReference type="Proteomes" id="UP000218899">
    <property type="component" value="Chromosome"/>
</dbReference>
<evidence type="ECO:0000256" key="1">
    <source>
        <dbReference type="SAM" id="SignalP"/>
    </source>
</evidence>
<organism evidence="2 3">
    <name type="scientific">Sulfurifustis variabilis</name>
    <dbReference type="NCBI Taxonomy" id="1675686"/>
    <lineage>
        <taxon>Bacteria</taxon>
        <taxon>Pseudomonadati</taxon>
        <taxon>Pseudomonadota</taxon>
        <taxon>Gammaproteobacteria</taxon>
        <taxon>Acidiferrobacterales</taxon>
        <taxon>Acidiferrobacteraceae</taxon>
        <taxon>Sulfurifustis</taxon>
    </lineage>
</organism>
<proteinExistence type="predicted"/>
<accession>A0A1B4VD36</accession>
<feature type="signal peptide" evidence="1">
    <location>
        <begin position="1"/>
        <end position="21"/>
    </location>
</feature>
<dbReference type="PROSITE" id="PS51257">
    <property type="entry name" value="PROKAR_LIPOPROTEIN"/>
    <property type="match status" value="1"/>
</dbReference>
<feature type="chain" id="PRO_5008571377" description="Lipoprotein" evidence="1">
    <location>
        <begin position="22"/>
        <end position="241"/>
    </location>
</feature>
<evidence type="ECO:0000313" key="2">
    <source>
        <dbReference type="EMBL" id="BAU47307.1"/>
    </source>
</evidence>